<dbReference type="InterPro" id="IPR048634">
    <property type="entry name" value="SecD_SecF_C"/>
</dbReference>
<feature type="transmembrane region" description="Helical" evidence="12">
    <location>
        <begin position="252"/>
        <end position="276"/>
    </location>
</feature>
<evidence type="ECO:0000256" key="5">
    <source>
        <dbReference type="ARBA" id="ARBA00022603"/>
    </source>
</evidence>
<evidence type="ECO:0000313" key="16">
    <source>
        <dbReference type="EMBL" id="CAE7312331.1"/>
    </source>
</evidence>
<dbReference type="NCBIfam" id="TIGR00966">
    <property type="entry name" value="transloc_SecF"/>
    <property type="match status" value="1"/>
</dbReference>
<dbReference type="Gene3D" id="1.10.8.590">
    <property type="match status" value="1"/>
</dbReference>
<dbReference type="InterPro" id="IPR004384">
    <property type="entry name" value="RNA_MeTrfase_TrmJ/LasT"/>
</dbReference>
<dbReference type="InterPro" id="IPR030489">
    <property type="entry name" value="TR_Rrf2-type_CS"/>
</dbReference>
<organism evidence="16 17">
    <name type="scientific">Symbiodinium pilosum</name>
    <name type="common">Dinoflagellate</name>
    <dbReference type="NCBI Taxonomy" id="2952"/>
    <lineage>
        <taxon>Eukaryota</taxon>
        <taxon>Sar</taxon>
        <taxon>Alveolata</taxon>
        <taxon>Dinophyceae</taxon>
        <taxon>Suessiales</taxon>
        <taxon>Symbiodiniaceae</taxon>
        <taxon>Symbiodinium</taxon>
    </lineage>
</organism>
<keyword evidence="12" id="KW-1133">Transmembrane helix</keyword>
<evidence type="ECO:0000256" key="2">
    <source>
        <dbReference type="ARBA" id="ARBA00006490"/>
    </source>
</evidence>
<dbReference type="Pfam" id="PF00266">
    <property type="entry name" value="Aminotran_5"/>
    <property type="match status" value="1"/>
</dbReference>
<dbReference type="InterPro" id="IPR001537">
    <property type="entry name" value="SpoU_MeTrfase"/>
</dbReference>
<dbReference type="InterPro" id="IPR000944">
    <property type="entry name" value="Tscrpt_reg_Rrf2"/>
</dbReference>
<dbReference type="GO" id="GO:0015450">
    <property type="term" value="F:protein-transporting ATPase activity"/>
    <property type="evidence" value="ECO:0007669"/>
    <property type="project" value="InterPro"/>
</dbReference>
<evidence type="ECO:0000259" key="13">
    <source>
        <dbReference type="Pfam" id="PF00266"/>
    </source>
</evidence>
<dbReference type="InterPro" id="IPR015424">
    <property type="entry name" value="PyrdxlP-dep_Trfase"/>
</dbReference>
<comment type="similarity">
    <text evidence="2">Belongs to the class-V pyridoxal-phosphate-dependent aminotransferase family. NifS/IscS subfamily.</text>
</comment>
<evidence type="ECO:0000259" key="14">
    <source>
        <dbReference type="Pfam" id="PF00588"/>
    </source>
</evidence>
<dbReference type="Gene3D" id="3.40.1280.10">
    <property type="match status" value="1"/>
</dbReference>
<dbReference type="SUPFAM" id="SSF82866">
    <property type="entry name" value="Multidrug efflux transporter AcrB transmembrane domain"/>
    <property type="match status" value="1"/>
</dbReference>
<dbReference type="InterPro" id="IPR029026">
    <property type="entry name" value="tRNA_m1G_MTases_N"/>
</dbReference>
<evidence type="ECO:0000259" key="15">
    <source>
        <dbReference type="Pfam" id="PF02355"/>
    </source>
</evidence>
<dbReference type="PANTHER" id="PTHR11601:SF34">
    <property type="entry name" value="CYSTEINE DESULFURASE"/>
    <property type="match status" value="1"/>
</dbReference>
<dbReference type="InterPro" id="IPR020578">
    <property type="entry name" value="Aminotrans_V_PyrdxlP_BS"/>
</dbReference>
<dbReference type="NCBIfam" id="TIGR00738">
    <property type="entry name" value="rrf2_super"/>
    <property type="match status" value="1"/>
</dbReference>
<name>A0A812NL69_SYMPI</name>
<keyword evidence="8" id="KW-0479">Metal-binding</keyword>
<dbReference type="InterPro" id="IPR022646">
    <property type="entry name" value="SecD/SecF_CS"/>
</dbReference>
<keyword evidence="17" id="KW-1185">Reference proteome</keyword>
<dbReference type="Pfam" id="PF07549">
    <property type="entry name" value="Sec_GG"/>
    <property type="match status" value="1"/>
</dbReference>
<proteinExistence type="inferred from homology"/>
<dbReference type="Gene3D" id="3.90.1150.10">
    <property type="entry name" value="Aspartate Aminotransferase, domain 1"/>
    <property type="match status" value="1"/>
</dbReference>
<evidence type="ECO:0000256" key="9">
    <source>
        <dbReference type="ARBA" id="ARBA00022898"/>
    </source>
</evidence>
<dbReference type="InterPro" id="IPR005665">
    <property type="entry name" value="SecF_bac"/>
</dbReference>
<dbReference type="PANTHER" id="PTHR11601">
    <property type="entry name" value="CYSTEINE DESULFURYLASE FAMILY MEMBER"/>
    <property type="match status" value="1"/>
</dbReference>
<comment type="similarity">
    <text evidence="3">Belongs to the class IV-like SAM-binding methyltransferase superfamily. RNA methyltransferase TrmH family.</text>
</comment>
<dbReference type="GO" id="GO:0008173">
    <property type="term" value="F:RNA methyltransferase activity"/>
    <property type="evidence" value="ECO:0007669"/>
    <property type="project" value="InterPro"/>
</dbReference>
<dbReference type="PROSITE" id="PS01332">
    <property type="entry name" value="HTH_RRF2_1"/>
    <property type="match status" value="1"/>
</dbReference>
<feature type="transmembrane region" description="Helical" evidence="12">
    <location>
        <begin position="228"/>
        <end position="246"/>
    </location>
</feature>
<keyword evidence="10" id="KW-0408">Iron</keyword>
<keyword evidence="7" id="KW-0949">S-adenosyl-L-methionine</keyword>
<dbReference type="InterPro" id="IPR036390">
    <property type="entry name" value="WH_DNA-bd_sf"/>
</dbReference>
<dbReference type="InterPro" id="IPR015422">
    <property type="entry name" value="PyrdxlP-dep_Trfase_small"/>
</dbReference>
<feature type="transmembrane region" description="Helical" evidence="12">
    <location>
        <begin position="7"/>
        <end position="24"/>
    </location>
</feature>
<dbReference type="InterPro" id="IPR029028">
    <property type="entry name" value="Alpha/beta_knot_MTases"/>
</dbReference>
<dbReference type="Proteomes" id="UP000649617">
    <property type="component" value="Unassembled WGS sequence"/>
</dbReference>
<dbReference type="Pfam" id="PF00588">
    <property type="entry name" value="SpoU_methylase"/>
    <property type="match status" value="1"/>
</dbReference>
<dbReference type="GO" id="GO:0032259">
    <property type="term" value="P:methylation"/>
    <property type="evidence" value="ECO:0007669"/>
    <property type="project" value="UniProtKB-KW"/>
</dbReference>
<evidence type="ECO:0000256" key="8">
    <source>
        <dbReference type="ARBA" id="ARBA00022723"/>
    </source>
</evidence>
<keyword evidence="5" id="KW-0489">Methyltransferase</keyword>
<comment type="caution">
    <text evidence="16">The sequence shown here is derived from an EMBL/GenBank/DDBJ whole genome shotgun (WGS) entry which is preliminary data.</text>
</comment>
<dbReference type="GO" id="GO:0031071">
    <property type="term" value="F:cysteine desulfurase activity"/>
    <property type="evidence" value="ECO:0007669"/>
    <property type="project" value="UniProtKB-EC"/>
</dbReference>
<evidence type="ECO:0000313" key="17">
    <source>
        <dbReference type="Proteomes" id="UP000649617"/>
    </source>
</evidence>
<protein>
    <recommendedName>
        <fullName evidence="4">cysteine desulfurase</fullName>
        <ecNumber evidence="4">2.8.1.7</ecNumber>
    </recommendedName>
</protein>
<dbReference type="Pfam" id="PF02355">
    <property type="entry name" value="SecD_SecF_C"/>
    <property type="match status" value="1"/>
</dbReference>
<dbReference type="NCBIfam" id="TIGR00916">
    <property type="entry name" value="2A0604s01"/>
    <property type="match status" value="1"/>
</dbReference>
<keyword evidence="6" id="KW-0808">Transferase</keyword>
<dbReference type="Gene3D" id="1.20.1640.10">
    <property type="entry name" value="Multidrug efflux transporter AcrB transmembrane domain"/>
    <property type="match status" value="1"/>
</dbReference>
<evidence type="ECO:0000256" key="12">
    <source>
        <dbReference type="SAM" id="Phobius"/>
    </source>
</evidence>
<dbReference type="OrthoDB" id="10250117at2759"/>
<dbReference type="Gene3D" id="3.40.640.10">
    <property type="entry name" value="Type I PLP-dependent aspartate aminotransferase-like (Major domain)"/>
    <property type="match status" value="1"/>
</dbReference>
<keyword evidence="12" id="KW-0812">Transmembrane</keyword>
<dbReference type="InterPro" id="IPR022645">
    <property type="entry name" value="SecD/SecF_bac"/>
</dbReference>
<dbReference type="InterPro" id="IPR000192">
    <property type="entry name" value="Aminotrans_V_dom"/>
</dbReference>
<dbReference type="InterPro" id="IPR015421">
    <property type="entry name" value="PyrdxlP-dep_Trfase_major"/>
</dbReference>
<dbReference type="SUPFAM" id="SSF53383">
    <property type="entry name" value="PLP-dependent transferases"/>
    <property type="match status" value="1"/>
</dbReference>
<dbReference type="SUPFAM" id="SSF75217">
    <property type="entry name" value="alpha/beta knot"/>
    <property type="match status" value="1"/>
</dbReference>
<feature type="domain" description="Protein export membrane protein SecD/SecF C-terminal" evidence="15">
    <location>
        <begin position="103"/>
        <end position="278"/>
    </location>
</feature>
<feature type="transmembrane region" description="Helical" evidence="12">
    <location>
        <begin position="125"/>
        <end position="142"/>
    </location>
</feature>
<dbReference type="GO" id="GO:0006396">
    <property type="term" value="P:RNA processing"/>
    <property type="evidence" value="ECO:0007669"/>
    <property type="project" value="InterPro"/>
</dbReference>
<keyword evidence="11" id="KW-0411">Iron-sulfur</keyword>
<dbReference type="CDD" id="cd18093">
    <property type="entry name" value="SpoU-like_TrmJ"/>
    <property type="match status" value="1"/>
</dbReference>
<dbReference type="GO" id="GO:0006886">
    <property type="term" value="P:intracellular protein transport"/>
    <property type="evidence" value="ECO:0007669"/>
    <property type="project" value="InterPro"/>
</dbReference>
<dbReference type="GO" id="GO:0046872">
    <property type="term" value="F:metal ion binding"/>
    <property type="evidence" value="ECO:0007669"/>
    <property type="project" value="UniProtKB-KW"/>
</dbReference>
<evidence type="ECO:0000256" key="3">
    <source>
        <dbReference type="ARBA" id="ARBA00007228"/>
    </source>
</evidence>
<evidence type="ECO:0000256" key="6">
    <source>
        <dbReference type="ARBA" id="ARBA00022679"/>
    </source>
</evidence>
<keyword evidence="9" id="KW-0663">Pyridoxal phosphate</keyword>
<dbReference type="PROSITE" id="PS51197">
    <property type="entry name" value="HTH_RRF2_2"/>
    <property type="match status" value="1"/>
</dbReference>
<dbReference type="NCBIfam" id="TIGR00050">
    <property type="entry name" value="rRNA_methyl_1"/>
    <property type="match status" value="1"/>
</dbReference>
<dbReference type="GO" id="GO:0003723">
    <property type="term" value="F:RNA binding"/>
    <property type="evidence" value="ECO:0007669"/>
    <property type="project" value="InterPro"/>
</dbReference>
<dbReference type="EC" id="2.8.1.7" evidence="4"/>
<keyword evidence="12" id="KW-0472">Membrane</keyword>
<gene>
    <name evidence="16" type="primary">iscS</name>
    <name evidence="16" type="ORF">SPIL2461_LOCUS7104</name>
</gene>
<feature type="domain" description="tRNA/rRNA methyltransferase SpoU type" evidence="14">
    <location>
        <begin position="331"/>
        <end position="439"/>
    </location>
</feature>
<dbReference type="GO" id="GO:0051536">
    <property type="term" value="F:iron-sulfur cluster binding"/>
    <property type="evidence" value="ECO:0007669"/>
    <property type="project" value="UniProtKB-KW"/>
</dbReference>
<dbReference type="EMBL" id="CAJNIZ010011112">
    <property type="protein sequence ID" value="CAE7312331.1"/>
    <property type="molecule type" value="Genomic_DNA"/>
</dbReference>
<accession>A0A812NL69</accession>
<evidence type="ECO:0000256" key="11">
    <source>
        <dbReference type="ARBA" id="ARBA00023014"/>
    </source>
</evidence>
<dbReference type="SUPFAM" id="SSF46785">
    <property type="entry name" value="Winged helix' DNA-binding domain"/>
    <property type="match status" value="1"/>
</dbReference>
<evidence type="ECO:0000256" key="10">
    <source>
        <dbReference type="ARBA" id="ARBA00023004"/>
    </source>
</evidence>
<dbReference type="HAMAP" id="MF_01464_B">
    <property type="entry name" value="SecF_B"/>
    <property type="match status" value="1"/>
</dbReference>
<feature type="transmembrane region" description="Helical" evidence="12">
    <location>
        <begin position="149"/>
        <end position="170"/>
    </location>
</feature>
<sequence>MGKRKIATAISAFILIFSLFEIFYNGLTLGLDFTGGTLIELGFEQEVDADQLRNDLAANGFENGTVQYFGSNQEILIRMPPQGGIEQATLGDRIFASVQAQHDGVSLRQSNFVGPAVGEELAEDGGLALLAALIVVMLYILFRFTKQFAFGAVAALAHDVFAVLGIFAIFHLTFDLTVLAALLAVIGYSLNDTIVVSDRIRENFRKIRKRTPIEVINESLNQTLGRTLVTSLTTLFVLLALLFAGGEAIRGFALALSIGVLVGTYSSIYVSANILLALNITREDLLAGDHRAHDFGIRGDDIAAAPVVFAAIQIADKAAGFTDQHNTCGNADWRAAGALDILDGATVVDTVETAIADCHWVVGTSTRLRKIPWPVTDAKGIARQVVEQANEAQIAILFGREDSGLTNEELRRCHYHLQIPAAPEYSSLNLAMAVQVVCYELFQASQSEPVVTAWDRRMATSAELDAMLVHLEETLLDGGFLLAENPGQTMTRVRRMFSRMQLDETEVQIMRGRYAVTAMLDIALHCEQGPVSVQDIAGRQDISSSYLEQIVGRLKRLGLLTSHRGPGGGYQLGAAPEEISISSVVSAVGEGVDATRCGGRADCATESDNLALKGVAFNASRKHIVTSAVEHKAVLDTCADLHAQGFEVTYLQPDAHGRVEVAQVAEALREDTLIVSIMHVNNELGTICDIQGMGALCRSRGVLFHVDAAQSFGKLAIDVQAMCIDMLSISAHKLYGPKGIGVLYVRREPPIKLHPLIHGGGHEMGMRSGTLPTHQIIGLAEASRLMQADMVKEQARLSSLRERLLTHLRQIPDTFIHSHPEFNLPSIVNVGFAGIDGETLLLALDDLALSTGSACNSTSVEPSFVLSAIGVPRDIAQASLRISFGRFSQAEDLDHAGSRISSVVGRLRGP</sequence>
<evidence type="ECO:0000256" key="7">
    <source>
        <dbReference type="ARBA" id="ARBA00022691"/>
    </source>
</evidence>
<reference evidence="16" key="1">
    <citation type="submission" date="2021-02" db="EMBL/GenBank/DDBJ databases">
        <authorList>
            <person name="Dougan E. K."/>
            <person name="Rhodes N."/>
            <person name="Thang M."/>
            <person name="Chan C."/>
        </authorList>
    </citation>
    <scope>NUCLEOTIDE SEQUENCE</scope>
</reference>
<dbReference type="AlphaFoldDB" id="A0A812NL69"/>
<dbReference type="PRINTS" id="PR01755">
    <property type="entry name" value="SECFTRNLCASE"/>
</dbReference>
<comment type="cofactor">
    <cofactor evidence="1">
        <name>pyridoxal 5'-phosphate</name>
        <dbReference type="ChEBI" id="CHEBI:597326"/>
    </cofactor>
</comment>
<dbReference type="InterPro" id="IPR055344">
    <property type="entry name" value="SecD_SecF_C_bact"/>
</dbReference>
<feature type="domain" description="Aminotransferase class V" evidence="13">
    <location>
        <begin position="603"/>
        <end position="894"/>
    </location>
</feature>
<evidence type="ECO:0000256" key="1">
    <source>
        <dbReference type="ARBA" id="ARBA00001933"/>
    </source>
</evidence>
<evidence type="ECO:0000256" key="4">
    <source>
        <dbReference type="ARBA" id="ARBA00012239"/>
    </source>
</evidence>
<dbReference type="PROSITE" id="PS00595">
    <property type="entry name" value="AA_TRANSFER_CLASS_5"/>
    <property type="match status" value="1"/>
</dbReference>